<dbReference type="EMBL" id="CAJNOQ010031668">
    <property type="protein sequence ID" value="CAF1581206.1"/>
    <property type="molecule type" value="Genomic_DNA"/>
</dbReference>
<reference evidence="2" key="1">
    <citation type="submission" date="2021-02" db="EMBL/GenBank/DDBJ databases">
        <authorList>
            <person name="Nowell W R."/>
        </authorList>
    </citation>
    <scope>NUCLEOTIDE SEQUENCE</scope>
</reference>
<evidence type="ECO:0000313" key="4">
    <source>
        <dbReference type="EMBL" id="CAF4448881.1"/>
    </source>
</evidence>
<sequence>MLVQNFLHFPCSFSQLNVATRCPIAYRLGYNPRLKDGEIRFTQPFDLKAQDLGEQLKELMAQIEMTHRDTGGFRLELYIIEIDGNEYTDFEILDAQCHRH</sequence>
<accession>A0A815ZBQ0</accession>
<proteinExistence type="predicted"/>
<dbReference type="EMBL" id="CAJNOK010003725">
    <property type="protein sequence ID" value="CAF0911974.1"/>
    <property type="molecule type" value="Genomic_DNA"/>
</dbReference>
<evidence type="ECO:0000313" key="3">
    <source>
        <dbReference type="EMBL" id="CAF3690921.1"/>
    </source>
</evidence>
<dbReference type="Proteomes" id="UP000681722">
    <property type="component" value="Unassembled WGS sequence"/>
</dbReference>
<protein>
    <submittedName>
        <fullName evidence="2">Uncharacterized protein</fullName>
    </submittedName>
</protein>
<dbReference type="AlphaFoldDB" id="A0A815ZBQ0"/>
<gene>
    <name evidence="2" type="ORF">GPM918_LOCUS41106</name>
    <name evidence="1" type="ORF">OVA965_LOCUS10169</name>
    <name evidence="4" type="ORF">SRO942_LOCUS42121</name>
    <name evidence="3" type="ORF">TMI583_LOCUS10165</name>
</gene>
<organism evidence="2 5">
    <name type="scientific">Didymodactylos carnosus</name>
    <dbReference type="NCBI Taxonomy" id="1234261"/>
    <lineage>
        <taxon>Eukaryota</taxon>
        <taxon>Metazoa</taxon>
        <taxon>Spiralia</taxon>
        <taxon>Gnathifera</taxon>
        <taxon>Rotifera</taxon>
        <taxon>Eurotatoria</taxon>
        <taxon>Bdelloidea</taxon>
        <taxon>Philodinida</taxon>
        <taxon>Philodinidae</taxon>
        <taxon>Didymodactylos</taxon>
    </lineage>
</organism>
<dbReference type="Proteomes" id="UP000663829">
    <property type="component" value="Unassembled WGS sequence"/>
</dbReference>
<evidence type="ECO:0000313" key="2">
    <source>
        <dbReference type="EMBL" id="CAF1581206.1"/>
    </source>
</evidence>
<comment type="caution">
    <text evidence="2">The sequence shown here is derived from an EMBL/GenBank/DDBJ whole genome shotgun (WGS) entry which is preliminary data.</text>
</comment>
<evidence type="ECO:0000313" key="1">
    <source>
        <dbReference type="EMBL" id="CAF0911974.1"/>
    </source>
</evidence>
<dbReference type="EMBL" id="CAJOBC010097638">
    <property type="protein sequence ID" value="CAF4448881.1"/>
    <property type="molecule type" value="Genomic_DNA"/>
</dbReference>
<evidence type="ECO:0000313" key="5">
    <source>
        <dbReference type="Proteomes" id="UP000663829"/>
    </source>
</evidence>
<dbReference type="Proteomes" id="UP000682733">
    <property type="component" value="Unassembled WGS sequence"/>
</dbReference>
<keyword evidence="5" id="KW-1185">Reference proteome</keyword>
<dbReference type="OrthoDB" id="10047085at2759"/>
<dbReference type="Proteomes" id="UP000677228">
    <property type="component" value="Unassembled WGS sequence"/>
</dbReference>
<dbReference type="EMBL" id="CAJOBA010003726">
    <property type="protein sequence ID" value="CAF3690921.1"/>
    <property type="molecule type" value="Genomic_DNA"/>
</dbReference>
<name>A0A815ZBQ0_9BILA</name>